<dbReference type="Gene3D" id="2.30.40.10">
    <property type="entry name" value="Urease, subunit C, domain 1"/>
    <property type="match status" value="1"/>
</dbReference>
<feature type="domain" description="Amidohydrolase-related" evidence="1">
    <location>
        <begin position="48"/>
        <end position="386"/>
    </location>
</feature>
<proteinExistence type="predicted"/>
<accession>A0A7X5TTM9</accession>
<dbReference type="PANTHER" id="PTHR43135">
    <property type="entry name" value="ALPHA-D-RIBOSE 1-METHYLPHOSPHONATE 5-TRIPHOSPHATE DIPHOSPHATASE"/>
    <property type="match status" value="1"/>
</dbReference>
<reference evidence="2 3" key="1">
    <citation type="submission" date="2020-02" db="EMBL/GenBank/DDBJ databases">
        <title>Sequencing the genomes of 1000 actinobacteria strains.</title>
        <authorList>
            <person name="Klenk H.-P."/>
        </authorList>
    </citation>
    <scope>NUCLEOTIDE SEQUENCE [LARGE SCALE GENOMIC DNA]</scope>
    <source>
        <strain evidence="2 3">DSM 27960</strain>
    </source>
</reference>
<gene>
    <name evidence="2" type="ORF">FHX76_002697</name>
</gene>
<evidence type="ECO:0000313" key="3">
    <source>
        <dbReference type="Proteomes" id="UP000541033"/>
    </source>
</evidence>
<keyword evidence="2" id="KW-0378">Hydrolase</keyword>
<dbReference type="Proteomes" id="UP000541033">
    <property type="component" value="Unassembled WGS sequence"/>
</dbReference>
<dbReference type="Gene3D" id="3.20.20.140">
    <property type="entry name" value="Metal-dependent hydrolases"/>
    <property type="match status" value="1"/>
</dbReference>
<organism evidence="2 3">
    <name type="scientific">Lysinibacter cavernae</name>
    <dbReference type="NCBI Taxonomy" id="1640652"/>
    <lineage>
        <taxon>Bacteria</taxon>
        <taxon>Bacillati</taxon>
        <taxon>Actinomycetota</taxon>
        <taxon>Actinomycetes</taxon>
        <taxon>Micrococcales</taxon>
        <taxon>Microbacteriaceae</taxon>
        <taxon>Lysinibacter</taxon>
    </lineage>
</organism>
<dbReference type="GO" id="GO:0016810">
    <property type="term" value="F:hydrolase activity, acting on carbon-nitrogen (but not peptide) bonds"/>
    <property type="evidence" value="ECO:0007669"/>
    <property type="project" value="InterPro"/>
</dbReference>
<dbReference type="InterPro" id="IPR051781">
    <property type="entry name" value="Metallo-dep_Hydrolase"/>
</dbReference>
<dbReference type="Pfam" id="PF01979">
    <property type="entry name" value="Amidohydro_1"/>
    <property type="match status" value="1"/>
</dbReference>
<name>A0A7X5TTM9_9MICO</name>
<dbReference type="RefSeq" id="WP_167151357.1">
    <property type="nucleotide sequence ID" value="NZ_JAAMOX010000002.1"/>
</dbReference>
<dbReference type="InterPro" id="IPR006680">
    <property type="entry name" value="Amidohydro-rel"/>
</dbReference>
<dbReference type="InterPro" id="IPR011059">
    <property type="entry name" value="Metal-dep_hydrolase_composite"/>
</dbReference>
<keyword evidence="3" id="KW-1185">Reference proteome</keyword>
<dbReference type="SUPFAM" id="SSF51556">
    <property type="entry name" value="Metallo-dependent hydrolases"/>
    <property type="match status" value="1"/>
</dbReference>
<comment type="caution">
    <text evidence="2">The sequence shown here is derived from an EMBL/GenBank/DDBJ whole genome shotgun (WGS) entry which is preliminary data.</text>
</comment>
<evidence type="ECO:0000259" key="1">
    <source>
        <dbReference type="Pfam" id="PF01979"/>
    </source>
</evidence>
<protein>
    <submittedName>
        <fullName evidence="2">Imidazolonepropionase-like amidohydrolase</fullName>
    </submittedName>
</protein>
<dbReference type="InterPro" id="IPR032466">
    <property type="entry name" value="Metal_Hydrolase"/>
</dbReference>
<dbReference type="AlphaFoldDB" id="A0A7X5TTM9"/>
<dbReference type="EMBL" id="JAAMOX010000002">
    <property type="protein sequence ID" value="NIH54801.1"/>
    <property type="molecule type" value="Genomic_DNA"/>
</dbReference>
<dbReference type="PANTHER" id="PTHR43135:SF3">
    <property type="entry name" value="ALPHA-D-RIBOSE 1-METHYLPHOSPHONATE 5-TRIPHOSPHATE DIPHOSPHATASE"/>
    <property type="match status" value="1"/>
</dbReference>
<dbReference type="SUPFAM" id="SSF51338">
    <property type="entry name" value="Composite domain of metallo-dependent hydrolases"/>
    <property type="match status" value="1"/>
</dbReference>
<evidence type="ECO:0000313" key="2">
    <source>
        <dbReference type="EMBL" id="NIH54801.1"/>
    </source>
</evidence>
<sequence>MSYQLHAATALLGRSLEPHRDVAITVANGLITHITTGVGPGDLPSHPFVMPGLIDCHVHLALSGGEDVEREALQLDDDRALATALVHARAHAGCGVTTVRDLGSPRHVVLLATLNQAFGDIGMPHVLAAGAISSPAGHGNFLAAHAETLAEYAVELDAIANAGGKYVKLFATGGVVTAGTNPGATQMDSTLIENVTQLAQSKGLHVGTHAHGKQGILNAVRAGVDTIEHFSYLDDEIVTGLAASPSRLVGTYVATERFILSDNRFNATPETLGKIEAHAPHEREALKRAVAAASGDRPIGLAAGTDAGTTFNPHGWGLNEQAIALERSGMSRLDVLKTLTIRGADALGIPAGSLEVGRQADLLILDDDPTMDLAALRALSAVYISGVPVPR</sequence>